<dbReference type="SUPFAM" id="SSF55031">
    <property type="entry name" value="Bacterial exopeptidase dimerisation domain"/>
    <property type="match status" value="1"/>
</dbReference>
<proteinExistence type="inferred from homology"/>
<dbReference type="GO" id="GO:0005737">
    <property type="term" value="C:cytoplasm"/>
    <property type="evidence" value="ECO:0007669"/>
    <property type="project" value="TreeGrafter"/>
</dbReference>
<dbReference type="Proteomes" id="UP000198508">
    <property type="component" value="Unassembled WGS sequence"/>
</dbReference>
<keyword evidence="3" id="KW-0378">Hydrolase</keyword>
<organism evidence="3 4">
    <name type="scientific">Enterocloster lavalensis</name>
    <dbReference type="NCBI Taxonomy" id="460384"/>
    <lineage>
        <taxon>Bacteria</taxon>
        <taxon>Bacillati</taxon>
        <taxon>Bacillota</taxon>
        <taxon>Clostridia</taxon>
        <taxon>Lachnospirales</taxon>
        <taxon>Lachnospiraceae</taxon>
        <taxon>Enterocloster</taxon>
    </lineage>
</organism>
<dbReference type="Pfam" id="PF07687">
    <property type="entry name" value="M20_dimer"/>
    <property type="match status" value="1"/>
</dbReference>
<keyword evidence="4" id="KW-1185">Reference proteome</keyword>
<dbReference type="GO" id="GO:0071713">
    <property type="term" value="F:para-aminobenzoyl-glutamate hydrolase activity"/>
    <property type="evidence" value="ECO:0007669"/>
    <property type="project" value="TreeGrafter"/>
</dbReference>
<name>A0A1I0K4D5_9FIRM</name>
<evidence type="ECO:0000259" key="2">
    <source>
        <dbReference type="Pfam" id="PF07687"/>
    </source>
</evidence>
<dbReference type="Gene3D" id="3.40.630.10">
    <property type="entry name" value="Zn peptidases"/>
    <property type="match status" value="1"/>
</dbReference>
<evidence type="ECO:0000313" key="4">
    <source>
        <dbReference type="Proteomes" id="UP000198508"/>
    </source>
</evidence>
<dbReference type="PIRSF" id="PIRSF037226">
    <property type="entry name" value="Amidohydrolase_ACY1L2_prd"/>
    <property type="match status" value="1"/>
</dbReference>
<accession>A0A1I0K4D5</accession>
<dbReference type="EMBL" id="FOIM01000043">
    <property type="protein sequence ID" value="SEU17670.1"/>
    <property type="molecule type" value="Genomic_DNA"/>
</dbReference>
<dbReference type="InterPro" id="IPR036264">
    <property type="entry name" value="Bact_exopeptidase_dim_dom"/>
</dbReference>
<dbReference type="GO" id="GO:0046657">
    <property type="term" value="P:folic acid catabolic process"/>
    <property type="evidence" value="ECO:0007669"/>
    <property type="project" value="TreeGrafter"/>
</dbReference>
<reference evidence="4" key="1">
    <citation type="submission" date="2016-10" db="EMBL/GenBank/DDBJ databases">
        <authorList>
            <person name="Varghese N."/>
            <person name="Submissions S."/>
        </authorList>
    </citation>
    <scope>NUCLEOTIDE SEQUENCE [LARGE SCALE GENOMIC DNA]</scope>
    <source>
        <strain evidence="4">NLAE-zl-G277</strain>
    </source>
</reference>
<sequence>MEKFDRKTEVMSVIRREERELTAMSDQIFDHPEMAFKEMFASGLLEDYLERSGFEVERGLGSLPTAFRAVFKRGEAGPRIGLLCEYDALPSGHACGHQLQGPAVAGAAVAVRKLCRAEAFTLVVYGTPAEEGKGGKVILLDEGYLGDMDVALMMHGGPATQTDIRSMAKISATVTFHGRSAHAALKPEAGRSALDALLLSFQGIEFLREHVKEDTRIHYTVADAGGPCNVVPAVAAGEFGLRSYDSAYLDQLIARFENIVKGAALMTQTQVSIAYGQRIEGKIPAIALNDLLMEMAELFDAPDRKPPREKTGSTDFANVMHRIPGSCIRVAFVPEGTSSHSQEYLEAGKSQKAHEAVLCGAAILAAASMELAENGAVFDQVKEDFRKRRKG</sequence>
<dbReference type="PANTHER" id="PTHR30575">
    <property type="entry name" value="PEPTIDASE M20"/>
    <property type="match status" value="1"/>
</dbReference>
<dbReference type="STRING" id="460384.SAMN05216313_14325"/>
<dbReference type="Gene3D" id="3.30.70.360">
    <property type="match status" value="1"/>
</dbReference>
<dbReference type="AlphaFoldDB" id="A0A1I0K4D5"/>
<evidence type="ECO:0000313" key="3">
    <source>
        <dbReference type="EMBL" id="SEU17670.1"/>
    </source>
</evidence>
<dbReference type="Pfam" id="PF01546">
    <property type="entry name" value="Peptidase_M20"/>
    <property type="match status" value="1"/>
</dbReference>
<dbReference type="GeneID" id="93281177"/>
<protein>
    <recommendedName>
        <fullName evidence="1">Peptidase M20 domain-containing protein 2</fullName>
    </recommendedName>
</protein>
<dbReference type="CDD" id="cd03887">
    <property type="entry name" value="M20_Acy1L2"/>
    <property type="match status" value="1"/>
</dbReference>
<dbReference type="InterPro" id="IPR002933">
    <property type="entry name" value="Peptidase_M20"/>
</dbReference>
<gene>
    <name evidence="3" type="ORF">SAMN05216313_14325</name>
</gene>
<dbReference type="InterPro" id="IPR017144">
    <property type="entry name" value="Xaa-Arg_dipeptidase"/>
</dbReference>
<dbReference type="RefSeq" id="WP_242956507.1">
    <property type="nucleotide sequence ID" value="NZ_DAINWJ010000184.1"/>
</dbReference>
<dbReference type="PANTHER" id="PTHR30575:SF0">
    <property type="entry name" value="XAA-ARG DIPEPTIDASE"/>
    <property type="match status" value="1"/>
</dbReference>
<dbReference type="NCBIfam" id="TIGR01891">
    <property type="entry name" value="amidohydrolases"/>
    <property type="match status" value="1"/>
</dbReference>
<comment type="similarity">
    <text evidence="1">Belongs to the peptidase M20A family.</text>
</comment>
<dbReference type="InterPro" id="IPR017439">
    <property type="entry name" value="Amidohydrolase"/>
</dbReference>
<dbReference type="SUPFAM" id="SSF53187">
    <property type="entry name" value="Zn-dependent exopeptidases"/>
    <property type="match status" value="1"/>
</dbReference>
<dbReference type="InterPro" id="IPR011650">
    <property type="entry name" value="Peptidase_M20_dimer"/>
</dbReference>
<dbReference type="GO" id="GO:0016805">
    <property type="term" value="F:dipeptidase activity"/>
    <property type="evidence" value="ECO:0007669"/>
    <property type="project" value="InterPro"/>
</dbReference>
<evidence type="ECO:0000256" key="1">
    <source>
        <dbReference type="PIRNR" id="PIRNR037226"/>
    </source>
</evidence>
<dbReference type="InterPro" id="IPR052030">
    <property type="entry name" value="Peptidase_M20/M20A_hydrolases"/>
</dbReference>
<feature type="domain" description="Peptidase M20 dimerisation" evidence="2">
    <location>
        <begin position="170"/>
        <end position="262"/>
    </location>
</feature>